<organism evidence="1 2">
    <name type="scientific">Clostridium botulinum C</name>
    <dbReference type="NCBI Taxonomy" id="36828"/>
    <lineage>
        <taxon>Bacteria</taxon>
        <taxon>Bacillati</taxon>
        <taxon>Bacillota</taxon>
        <taxon>Clostridia</taxon>
        <taxon>Eubacteriales</taxon>
        <taxon>Clostridiaceae</taxon>
        <taxon>Clostridium</taxon>
    </lineage>
</organism>
<dbReference type="Proteomes" id="UP000813637">
    <property type="component" value="Unassembled WGS sequence"/>
</dbReference>
<dbReference type="RefSeq" id="WP_003378322.1">
    <property type="nucleotide sequence ID" value="NZ_JAAMYB010000004.1"/>
</dbReference>
<accession>A0A9Q3V9H3</accession>
<gene>
    <name evidence="1" type="ORF">G8S53_05590</name>
</gene>
<evidence type="ECO:0000313" key="1">
    <source>
        <dbReference type="EMBL" id="MCD3194766.1"/>
    </source>
</evidence>
<evidence type="ECO:0000313" key="2">
    <source>
        <dbReference type="Proteomes" id="UP000813637"/>
    </source>
</evidence>
<sequence length="354" mass="41842">MPIICEQKSAEKKEIKENLLRQANKNGFDNEVGGVTNRCTGMFDILATFEKGTKEYNEMEYRIICMQGYQQEVIDSVKGVVAKEVPKHWYDYNAVKINGNESEETKQWKLKQQKLLSNKKPYFFIYNYKQTMNTYKKYLKDSDTSALIKFGMTIDELKNKVNKTEEEIEFITYFDLLMPISTSNSTMNRIAWALENKFKDINILIESEKDFDTSIMKTNHTYPKDKYIQIEELYKQYKTDVSQHIITCKNKNLNEKKELRTTFINRFREKASKICSNKYVLCNILIDMCYSNKESKQFVWDICGSTIVNNLLKKHGNIIRYPIIVEDKEDFIWNGHKYKIIERNIEEGCDGFKC</sequence>
<protein>
    <submittedName>
        <fullName evidence="1">Uncharacterized protein</fullName>
    </submittedName>
</protein>
<name>A0A9Q3V9H3_CLOBO</name>
<reference evidence="1" key="2">
    <citation type="journal article" date="2021" name="Microorganisms">
        <title>Extensive Genome Exploration of Clostridium botulinum Group III Field Strains.</title>
        <authorList>
            <person name="Fillo S."/>
            <person name="Giordani F."/>
            <person name="Tonon E."/>
            <person name="Drigo I."/>
            <person name="Anselmo A."/>
            <person name="Fortunato A."/>
            <person name="Lista F."/>
            <person name="Bano L."/>
        </authorList>
    </citation>
    <scope>NUCLEOTIDE SEQUENCE</scope>
    <source>
        <strain evidence="1">IZSVe-TV_9877_3_12</strain>
    </source>
</reference>
<dbReference type="EMBL" id="JAAMYB010000004">
    <property type="protein sequence ID" value="MCD3194766.1"/>
    <property type="molecule type" value="Genomic_DNA"/>
</dbReference>
<dbReference type="AlphaFoldDB" id="A0A9Q3V9H3"/>
<comment type="caution">
    <text evidence="1">The sequence shown here is derived from an EMBL/GenBank/DDBJ whole genome shotgun (WGS) entry which is preliminary data.</text>
</comment>
<proteinExistence type="predicted"/>
<reference evidence="1" key="1">
    <citation type="submission" date="2020-02" db="EMBL/GenBank/DDBJ databases">
        <authorList>
            <person name="Fillo S."/>
            <person name="Giordani F."/>
            <person name="Tonon E."/>
            <person name="Drigo I."/>
            <person name="Anselmo A."/>
            <person name="Fortunato A."/>
            <person name="Bano L."/>
            <person name="Lista F."/>
        </authorList>
    </citation>
    <scope>NUCLEOTIDE SEQUENCE</scope>
    <source>
        <strain evidence="1">IZSVe-TV_9877_3_12</strain>
    </source>
</reference>